<dbReference type="GO" id="GO:0005815">
    <property type="term" value="C:microtubule organizing center"/>
    <property type="evidence" value="ECO:0007669"/>
    <property type="project" value="TreeGrafter"/>
</dbReference>
<dbReference type="PANTHER" id="PTHR18947:SF28">
    <property type="entry name" value="GIRDIN, ISOFORM A"/>
    <property type="match status" value="1"/>
</dbReference>
<feature type="region of interest" description="Disordered" evidence="5">
    <location>
        <begin position="826"/>
        <end position="856"/>
    </location>
</feature>
<proteinExistence type="predicted"/>
<evidence type="ECO:0000256" key="3">
    <source>
        <dbReference type="ARBA" id="ARBA00023054"/>
    </source>
</evidence>
<name>A0A2J6T0G4_9HELO</name>
<dbReference type="InterPro" id="IPR036872">
    <property type="entry name" value="CH_dom_sf"/>
</dbReference>
<dbReference type="Gene3D" id="1.10.418.10">
    <property type="entry name" value="Calponin-like domain"/>
    <property type="match status" value="1"/>
</dbReference>
<feature type="domain" description="HOOK N-terminal" evidence="6">
    <location>
        <begin position="10"/>
        <end position="143"/>
    </location>
</feature>
<feature type="region of interest" description="Disordered" evidence="5">
    <location>
        <begin position="717"/>
        <end position="774"/>
    </location>
</feature>
<evidence type="ECO:0000256" key="2">
    <source>
        <dbReference type="ARBA" id="ARBA00022490"/>
    </source>
</evidence>
<evidence type="ECO:0000256" key="4">
    <source>
        <dbReference type="SAM" id="Coils"/>
    </source>
</evidence>
<dbReference type="GO" id="GO:0030705">
    <property type="term" value="P:cytoskeleton-dependent intracellular transport"/>
    <property type="evidence" value="ECO:0007669"/>
    <property type="project" value="InterPro"/>
</dbReference>
<sequence length="856" mass="97255">MLAKSGTESTLLNWVNTFPLDSKVESLSELSDGFVFSKMLEDLDPRYAVDAENHTSPSKWLAKKKSLEAVYKSLIRFIQNHCTEYIETALRDPVDFNAIAEHDDEKQTVQLLKIFLMAATRNTDPQEYVSRIMRLDEKDQGRIAAICAEQELPTDMQRESNFEDASMPPKLTKDLDLAAEAAYAKLSADHEALTKRYADFLTRFERLEDSHEQLLSHSKEADRELEALRSSNNDDRANFITRLQAQVQEQNDLIATQEQQMETDRVIKERDQKELASLRPAAARLVEAEDKLKELKNDITTLTKKANMVDHFKQKLELQKSIERENDNLRRRIDVLEENQKEFDRVHEENAKHVVTATEYEKRFASYENDVLQLSNQRRNLEEELRNQYDEVARLQSRQQHDERFIETLQEQIRTNTAGPPPSPSSPRAARSGPLSLEEELEQSDNAGPNYALENSRLKAEIQVLKSSNAGATKATLRIELEDVERIRKRLEENLRDLTEKHTIGQMQLNAMIGNSSGEKLVQAIDCVMNFGSLQILTDDFYRNEAVMSTRKLYLEANQELTSIKSRLAEIQAELSSRDRELLAAKADLAAIDQEEMVALEDLKRTNEIITTSFKNDLEILQSKHKALTTDHEQQKTQLIDALLSKDKSMKDLASFKERTGTNGDDAYQKAQSEAIIEEENARKALQEVSKVIPPPESPSPAKKGRGFLKTLSRLSFLPYTPRAQPTRPEPASEPAPEPELESDQATLGSPENLERENGAVGITRTIPRPQRLSFHPYTSSAQATGRGPTPEPDQASLENLELTLQRERSIFGGVPAIPRPLISPRTIPLPASPIRPRFERTDLKRCTKPRGLDDN</sequence>
<organism evidence="7 8">
    <name type="scientific">Hyaloscypha bicolor E</name>
    <dbReference type="NCBI Taxonomy" id="1095630"/>
    <lineage>
        <taxon>Eukaryota</taxon>
        <taxon>Fungi</taxon>
        <taxon>Dikarya</taxon>
        <taxon>Ascomycota</taxon>
        <taxon>Pezizomycotina</taxon>
        <taxon>Leotiomycetes</taxon>
        <taxon>Helotiales</taxon>
        <taxon>Hyaloscyphaceae</taxon>
        <taxon>Hyaloscypha</taxon>
        <taxon>Hyaloscypha bicolor</taxon>
    </lineage>
</organism>
<dbReference type="Pfam" id="PF19047">
    <property type="entry name" value="HOOK_N"/>
    <property type="match status" value="1"/>
</dbReference>
<protein>
    <recommendedName>
        <fullName evidence="6">HOOK N-terminal domain-containing protein</fullName>
    </recommendedName>
</protein>
<evidence type="ECO:0000256" key="1">
    <source>
        <dbReference type="ARBA" id="ARBA00004496"/>
    </source>
</evidence>
<keyword evidence="3 4" id="KW-0175">Coiled coil</keyword>
<feature type="coiled-coil region" evidence="4">
    <location>
        <begin position="204"/>
        <end position="398"/>
    </location>
</feature>
<dbReference type="InterPro" id="IPR043936">
    <property type="entry name" value="HOOK_N"/>
</dbReference>
<dbReference type="STRING" id="1095630.A0A2J6T0G4"/>
<dbReference type="EMBL" id="KZ613848">
    <property type="protein sequence ID" value="PMD56504.1"/>
    <property type="molecule type" value="Genomic_DNA"/>
</dbReference>
<dbReference type="GeneID" id="36595928"/>
<accession>A0A2J6T0G4</accession>
<dbReference type="GO" id="GO:0051959">
    <property type="term" value="F:dynein light intermediate chain binding"/>
    <property type="evidence" value="ECO:0007669"/>
    <property type="project" value="TreeGrafter"/>
</dbReference>
<dbReference type="GO" id="GO:0008017">
    <property type="term" value="F:microtubule binding"/>
    <property type="evidence" value="ECO:0007669"/>
    <property type="project" value="TreeGrafter"/>
</dbReference>
<dbReference type="PANTHER" id="PTHR18947">
    <property type="entry name" value="HOOK PROTEINS"/>
    <property type="match status" value="1"/>
</dbReference>
<feature type="region of interest" description="Disordered" evidence="5">
    <location>
        <begin position="689"/>
        <end position="708"/>
    </location>
</feature>
<dbReference type="OrthoDB" id="49395at2759"/>
<evidence type="ECO:0000313" key="7">
    <source>
        <dbReference type="EMBL" id="PMD56504.1"/>
    </source>
</evidence>
<feature type="coiled-coil region" evidence="4">
    <location>
        <begin position="474"/>
        <end position="501"/>
    </location>
</feature>
<evidence type="ECO:0000259" key="6">
    <source>
        <dbReference type="Pfam" id="PF19047"/>
    </source>
</evidence>
<keyword evidence="8" id="KW-1185">Reference proteome</keyword>
<dbReference type="CDD" id="cd22211">
    <property type="entry name" value="HkD_SF"/>
    <property type="match status" value="1"/>
</dbReference>
<comment type="subcellular location">
    <subcellularLocation>
        <location evidence="1">Cytoplasm</location>
    </subcellularLocation>
</comment>
<dbReference type="InParanoid" id="A0A2J6T0G4"/>
<dbReference type="SUPFAM" id="SSF116907">
    <property type="entry name" value="Hook domain"/>
    <property type="match status" value="1"/>
</dbReference>
<gene>
    <name evidence="7" type="ORF">K444DRAFT_694051</name>
</gene>
<dbReference type="RefSeq" id="XP_024733408.1">
    <property type="nucleotide sequence ID" value="XM_024887852.1"/>
</dbReference>
<dbReference type="GO" id="GO:0031122">
    <property type="term" value="P:cytoplasmic microtubule organization"/>
    <property type="evidence" value="ECO:0007669"/>
    <property type="project" value="TreeGrafter"/>
</dbReference>
<feature type="compositionally biased region" description="Basic and acidic residues" evidence="5">
    <location>
        <begin position="837"/>
        <end position="856"/>
    </location>
</feature>
<dbReference type="GO" id="GO:0005737">
    <property type="term" value="C:cytoplasm"/>
    <property type="evidence" value="ECO:0007669"/>
    <property type="project" value="UniProtKB-SubCell"/>
</dbReference>
<evidence type="ECO:0000256" key="5">
    <source>
        <dbReference type="SAM" id="MobiDB-lite"/>
    </source>
</evidence>
<feature type="region of interest" description="Disordered" evidence="5">
    <location>
        <begin position="415"/>
        <end position="450"/>
    </location>
</feature>
<dbReference type="AlphaFoldDB" id="A0A2J6T0G4"/>
<evidence type="ECO:0000313" key="8">
    <source>
        <dbReference type="Proteomes" id="UP000235371"/>
    </source>
</evidence>
<dbReference type="Proteomes" id="UP000235371">
    <property type="component" value="Unassembled WGS sequence"/>
</dbReference>
<reference evidence="7 8" key="1">
    <citation type="submission" date="2016-04" db="EMBL/GenBank/DDBJ databases">
        <title>A degradative enzymes factory behind the ericoid mycorrhizal symbiosis.</title>
        <authorList>
            <consortium name="DOE Joint Genome Institute"/>
            <person name="Martino E."/>
            <person name="Morin E."/>
            <person name="Grelet G."/>
            <person name="Kuo A."/>
            <person name="Kohler A."/>
            <person name="Daghino S."/>
            <person name="Barry K."/>
            <person name="Choi C."/>
            <person name="Cichocki N."/>
            <person name="Clum A."/>
            <person name="Copeland A."/>
            <person name="Hainaut M."/>
            <person name="Haridas S."/>
            <person name="Labutti K."/>
            <person name="Lindquist E."/>
            <person name="Lipzen A."/>
            <person name="Khouja H.-R."/>
            <person name="Murat C."/>
            <person name="Ohm R."/>
            <person name="Olson A."/>
            <person name="Spatafora J."/>
            <person name="Veneault-Fourrey C."/>
            <person name="Henrissat B."/>
            <person name="Grigoriev I."/>
            <person name="Martin F."/>
            <person name="Perotto S."/>
        </authorList>
    </citation>
    <scope>NUCLEOTIDE SEQUENCE [LARGE SCALE GENOMIC DNA]</scope>
    <source>
        <strain evidence="7 8">E</strain>
    </source>
</reference>
<keyword evidence="2" id="KW-0963">Cytoplasm</keyword>